<reference evidence="2" key="1">
    <citation type="submission" date="2020-06" db="EMBL/GenBank/DDBJ databases">
        <authorList>
            <consortium name="Plant Systems Biology data submission"/>
        </authorList>
    </citation>
    <scope>NUCLEOTIDE SEQUENCE</scope>
    <source>
        <strain evidence="2">D6</strain>
    </source>
</reference>
<keyword evidence="3" id="KW-1185">Reference proteome</keyword>
<proteinExistence type="predicted"/>
<dbReference type="OrthoDB" id="58806at2759"/>
<feature type="compositionally biased region" description="Basic and acidic residues" evidence="1">
    <location>
        <begin position="218"/>
        <end position="232"/>
    </location>
</feature>
<feature type="region of interest" description="Disordered" evidence="1">
    <location>
        <begin position="211"/>
        <end position="232"/>
    </location>
</feature>
<evidence type="ECO:0000256" key="1">
    <source>
        <dbReference type="SAM" id="MobiDB-lite"/>
    </source>
</evidence>
<dbReference type="EMBL" id="CAICTM010000200">
    <property type="protein sequence ID" value="CAB9504588.1"/>
    <property type="molecule type" value="Genomic_DNA"/>
</dbReference>
<sequence>MGVCCSAPAAELPAATEEDIKRLREKGHLPCLAGPSVDFDGDNQCQTVYVAEYENGTEITFLFLDEDRPNMCEDCIYDTIRRPLFGRYSDIESFLIIDGAAEFPGTYSGEQKWNEKVPEHGHATVDLSKFEKRDDTDPIVWVNTWNHLIGDKNNNSEMEITYQRPMKAGSVETKESRDFVVRIGSRAEVDARFTGIMTTLSTVVTEERSIRLGKRLNGPKEEGETKTETKAE</sequence>
<accession>A0A9N8DKC1</accession>
<dbReference type="Proteomes" id="UP001153069">
    <property type="component" value="Unassembled WGS sequence"/>
</dbReference>
<name>A0A9N8DKC1_9STRA</name>
<gene>
    <name evidence="2" type="ORF">SEMRO_201_G085230.1</name>
</gene>
<protein>
    <submittedName>
        <fullName evidence="2">Uncharacterized protein</fullName>
    </submittedName>
</protein>
<dbReference type="AlphaFoldDB" id="A0A9N8DKC1"/>
<organism evidence="2 3">
    <name type="scientific">Seminavis robusta</name>
    <dbReference type="NCBI Taxonomy" id="568900"/>
    <lineage>
        <taxon>Eukaryota</taxon>
        <taxon>Sar</taxon>
        <taxon>Stramenopiles</taxon>
        <taxon>Ochrophyta</taxon>
        <taxon>Bacillariophyta</taxon>
        <taxon>Bacillariophyceae</taxon>
        <taxon>Bacillariophycidae</taxon>
        <taxon>Naviculales</taxon>
        <taxon>Naviculaceae</taxon>
        <taxon>Seminavis</taxon>
    </lineage>
</organism>
<evidence type="ECO:0000313" key="2">
    <source>
        <dbReference type="EMBL" id="CAB9504588.1"/>
    </source>
</evidence>
<evidence type="ECO:0000313" key="3">
    <source>
        <dbReference type="Proteomes" id="UP001153069"/>
    </source>
</evidence>
<comment type="caution">
    <text evidence="2">The sequence shown here is derived from an EMBL/GenBank/DDBJ whole genome shotgun (WGS) entry which is preliminary data.</text>
</comment>